<reference evidence="2" key="1">
    <citation type="submission" date="2021-03" db="EMBL/GenBank/DDBJ databases">
        <title>Draft genome sequence of rust myrtle Austropuccinia psidii MF-1, a brazilian biotype.</title>
        <authorList>
            <person name="Quecine M.C."/>
            <person name="Pachon D.M.R."/>
            <person name="Bonatelli M.L."/>
            <person name="Correr F.H."/>
            <person name="Franceschini L.M."/>
            <person name="Leite T.F."/>
            <person name="Margarido G.R.A."/>
            <person name="Almeida C.A."/>
            <person name="Ferrarezi J.A."/>
            <person name="Labate C.A."/>
        </authorList>
    </citation>
    <scope>NUCLEOTIDE SEQUENCE</scope>
    <source>
        <strain evidence="2">MF-1</strain>
    </source>
</reference>
<keyword evidence="1" id="KW-0732">Signal</keyword>
<feature type="chain" id="PRO_5040267166" evidence="1">
    <location>
        <begin position="25"/>
        <end position="191"/>
    </location>
</feature>
<keyword evidence="3" id="KW-1185">Reference proteome</keyword>
<dbReference type="AlphaFoldDB" id="A0A9Q3D8E8"/>
<name>A0A9Q3D8E8_9BASI</name>
<gene>
    <name evidence="2" type="ORF">O181_037137</name>
</gene>
<evidence type="ECO:0000256" key="1">
    <source>
        <dbReference type="SAM" id="SignalP"/>
    </source>
</evidence>
<evidence type="ECO:0000313" key="3">
    <source>
        <dbReference type="Proteomes" id="UP000765509"/>
    </source>
</evidence>
<sequence>MSLLSKIIILQLLVLALSSQVALGKEIPVNGPYRPKWRRPVDPKCSPRSKHSFDIKEMSPQTGCTEGPKAPKTLYKKDCMAAFAKFPQFNGVAKVTPVHKEYHACGTCYVSIQSSLPLKYMLSTCTLLSSFYSALDKARNDRSAYPHAFFATKGLNWPWNDIDYKGNTIDVSVKPRTRRHVDECADTYHHK</sequence>
<evidence type="ECO:0000313" key="2">
    <source>
        <dbReference type="EMBL" id="MBW0497422.1"/>
    </source>
</evidence>
<protein>
    <submittedName>
        <fullName evidence="2">Uncharacterized protein</fullName>
    </submittedName>
</protein>
<accession>A0A9Q3D8E8</accession>
<proteinExistence type="predicted"/>
<organism evidence="2 3">
    <name type="scientific">Austropuccinia psidii MF-1</name>
    <dbReference type="NCBI Taxonomy" id="1389203"/>
    <lineage>
        <taxon>Eukaryota</taxon>
        <taxon>Fungi</taxon>
        <taxon>Dikarya</taxon>
        <taxon>Basidiomycota</taxon>
        <taxon>Pucciniomycotina</taxon>
        <taxon>Pucciniomycetes</taxon>
        <taxon>Pucciniales</taxon>
        <taxon>Sphaerophragmiaceae</taxon>
        <taxon>Austropuccinia</taxon>
    </lineage>
</organism>
<dbReference type="EMBL" id="AVOT02014177">
    <property type="protein sequence ID" value="MBW0497422.1"/>
    <property type="molecule type" value="Genomic_DNA"/>
</dbReference>
<feature type="signal peptide" evidence="1">
    <location>
        <begin position="1"/>
        <end position="24"/>
    </location>
</feature>
<dbReference type="Proteomes" id="UP000765509">
    <property type="component" value="Unassembled WGS sequence"/>
</dbReference>
<comment type="caution">
    <text evidence="2">The sequence shown here is derived from an EMBL/GenBank/DDBJ whole genome shotgun (WGS) entry which is preliminary data.</text>
</comment>